<proteinExistence type="predicted"/>
<dbReference type="AlphaFoldDB" id="A0A653A1W3"/>
<accession>A0A653A1W3</accession>
<dbReference type="SUPFAM" id="SSF52540">
    <property type="entry name" value="P-loop containing nucleoside triphosphate hydrolases"/>
    <property type="match status" value="1"/>
</dbReference>
<dbReference type="EMBL" id="UPXX01000013">
    <property type="protein sequence ID" value="VBB41938.1"/>
    <property type="molecule type" value="Genomic_DNA"/>
</dbReference>
<protein>
    <submittedName>
        <fullName evidence="2">Uncharacterized protein</fullName>
    </submittedName>
</protein>
<sequence length="938" mass="102643">MNVQNEPRKGNPEVAGTIPGGPNYYSLPNIQDATPAIGRQGKNLAVLRPAMLTLVSSTRPARLSKAFELVDGTLTKLPGGQLVEGTAERLKLQNVEELAGLLGRLNPAQALVYGVCEHQRARVLTAAELARVKKNGGPPLVSRSRDHFRFRAAEGVLMLDYDPGKVQAPLSADELLGALYRVCPALKRAPHVLTASASSFIYRGDECLRGPAGWRVLFLVQDASDIPRAGQALFERSWLNGCGRIEISAAGSLLVRGLLDDAVFQPERLDFCGGAACKPPLEQRRPAPRVFNPDAEPLDTRQAIQSLTLAEQAEFRRLIDEARKAARPEAEKVQAEWVETRIETGLEGVPEGEREQRAATLRETFSQAVRGQTLLGDFPIRLASGEVVTVGELLDNPDRFHGKRCADPLEPDGPDQRPGFINLRAAGRPYIYSHLHGGRRFALHRARQTIRIIPGERPRAVEAAFELMRLYGSHYGRGGEIVKVTSEGAVVPRDREGLQFDLDALARWERYDRRAEDWRACDCPPPIAAGAVAARRETGLPELAGIATAPILDPKSNRLIDQDGFDRETGLLLILPDMADWPGVPVRPSDREIETAVRTLWHPFENFPFCGETDRGVMLAAILTASVRPLLPTAPAIAFDSPTPGSGKSLLARCCAELAGEENPAMLPAADNPDEVRKRLLASLRQGKAVMILDNVTGTLDSAALCTVLTSPRFEDRVLGSTENLSVPTSCLVLVTGNNLALRGDLCRRVLTARLDPGVAEPWKRRFDLDPAEYVREHRLELVSAGLTVLRAGMQNGPLLPDRTASFEAWSDSVRRAVCWIGAESFLSVADPIKSIDAAFELDPETAKLSALLDAWFDEFEDLSVTVSDLIKGARDHDEGPLLDVLDEIAGERGSVNPRKLGRWIERHRDRIVGGKKIEKAGARVGKTTWWVKLAKKG</sequence>
<dbReference type="InterPro" id="IPR027417">
    <property type="entry name" value="P-loop_NTPase"/>
</dbReference>
<evidence type="ECO:0000313" key="2">
    <source>
        <dbReference type="EMBL" id="VBB41938.1"/>
    </source>
</evidence>
<name>A0A653A1W3_UNCDX</name>
<evidence type="ECO:0000256" key="1">
    <source>
        <dbReference type="SAM" id="MobiDB-lite"/>
    </source>
</evidence>
<gene>
    <name evidence="2" type="ORF">TRIP_B200078</name>
</gene>
<feature type="region of interest" description="Disordered" evidence="1">
    <location>
        <begin position="1"/>
        <end position="20"/>
    </location>
</feature>
<feature type="compositionally biased region" description="Basic and acidic residues" evidence="1">
    <location>
        <begin position="1"/>
        <end position="11"/>
    </location>
</feature>
<reference evidence="2" key="1">
    <citation type="submission" date="2018-07" db="EMBL/GenBank/DDBJ databases">
        <authorList>
            <consortium name="Genoscope - CEA"/>
            <person name="William W."/>
        </authorList>
    </citation>
    <scope>NUCLEOTIDE SEQUENCE</scope>
    <source>
        <strain evidence="2">IK1</strain>
    </source>
</reference>
<organism evidence="2">
    <name type="scientific">Uncultured Desulfatiglans sp</name>
    <dbReference type="NCBI Taxonomy" id="1748965"/>
    <lineage>
        <taxon>Bacteria</taxon>
        <taxon>Pseudomonadati</taxon>
        <taxon>Thermodesulfobacteriota</taxon>
        <taxon>Desulfobacteria</taxon>
        <taxon>Desulfatiglandales</taxon>
        <taxon>Desulfatiglandaceae</taxon>
        <taxon>Desulfatiglans</taxon>
        <taxon>environmental samples</taxon>
    </lineage>
</organism>